<reference evidence="1 2" key="1">
    <citation type="journal article" date="2018" name="Sci. Rep.">
        <title>Comparative analysis of the Pocillopora damicornis genome highlights role of immune system in coral evolution.</title>
        <authorList>
            <person name="Cunning R."/>
            <person name="Bay R.A."/>
            <person name="Gillette P."/>
            <person name="Baker A.C."/>
            <person name="Traylor-Knowles N."/>
        </authorList>
    </citation>
    <scope>NUCLEOTIDE SEQUENCE [LARGE SCALE GENOMIC DNA]</scope>
    <source>
        <strain evidence="1">RSMAS</strain>
        <tissue evidence="1">Whole animal</tissue>
    </source>
</reference>
<sequence>MKINHYFTTAPMATFCPLHSVGAVTLISMHSSKYEARRKFGEHERCIRVARGVAESNSNFLRALQTSQVLHISMNTQLHRQQLGVFSSMGDCKPWNKPYS</sequence>
<keyword evidence="2" id="KW-1185">Reference proteome</keyword>
<name>A0A3M6USF7_POCDA</name>
<dbReference type="AlphaFoldDB" id="A0A3M6USF7"/>
<evidence type="ECO:0000313" key="2">
    <source>
        <dbReference type="Proteomes" id="UP000275408"/>
    </source>
</evidence>
<organism evidence="1 2">
    <name type="scientific">Pocillopora damicornis</name>
    <name type="common">Cauliflower coral</name>
    <name type="synonym">Millepora damicornis</name>
    <dbReference type="NCBI Taxonomy" id="46731"/>
    <lineage>
        <taxon>Eukaryota</taxon>
        <taxon>Metazoa</taxon>
        <taxon>Cnidaria</taxon>
        <taxon>Anthozoa</taxon>
        <taxon>Hexacorallia</taxon>
        <taxon>Scleractinia</taxon>
        <taxon>Astrocoeniina</taxon>
        <taxon>Pocilloporidae</taxon>
        <taxon>Pocillopora</taxon>
    </lineage>
</organism>
<comment type="caution">
    <text evidence="1">The sequence shown here is derived from an EMBL/GenBank/DDBJ whole genome shotgun (WGS) entry which is preliminary data.</text>
</comment>
<dbReference type="EMBL" id="RCHS01000826">
    <property type="protein sequence ID" value="RMX56601.1"/>
    <property type="molecule type" value="Genomic_DNA"/>
</dbReference>
<evidence type="ECO:0000313" key="1">
    <source>
        <dbReference type="EMBL" id="RMX56601.1"/>
    </source>
</evidence>
<gene>
    <name evidence="1" type="ORF">pdam_00002401</name>
</gene>
<accession>A0A3M6USF7</accession>
<dbReference type="Proteomes" id="UP000275408">
    <property type="component" value="Unassembled WGS sequence"/>
</dbReference>
<proteinExistence type="predicted"/>
<protein>
    <submittedName>
        <fullName evidence="1">Uncharacterized protein</fullName>
    </submittedName>
</protein>